<reference evidence="1" key="1">
    <citation type="submission" date="2014-11" db="EMBL/GenBank/DDBJ databases">
        <authorList>
            <person name="Amaro Gonzalez C."/>
        </authorList>
    </citation>
    <scope>NUCLEOTIDE SEQUENCE</scope>
</reference>
<dbReference type="EMBL" id="GBXM01044591">
    <property type="protein sequence ID" value="JAH63986.1"/>
    <property type="molecule type" value="Transcribed_RNA"/>
</dbReference>
<protein>
    <submittedName>
        <fullName evidence="1">Uncharacterized protein</fullName>
    </submittedName>
</protein>
<evidence type="ECO:0000313" key="1">
    <source>
        <dbReference type="EMBL" id="JAH63986.1"/>
    </source>
</evidence>
<dbReference type="AlphaFoldDB" id="A0A0E9UDX5"/>
<name>A0A0E9UDX5_ANGAN</name>
<sequence length="38" mass="4140">MTLTMMPLHGLMALRSSIQTGNSKLLTWTLLPLTLASP</sequence>
<organism evidence="1">
    <name type="scientific">Anguilla anguilla</name>
    <name type="common">European freshwater eel</name>
    <name type="synonym">Muraena anguilla</name>
    <dbReference type="NCBI Taxonomy" id="7936"/>
    <lineage>
        <taxon>Eukaryota</taxon>
        <taxon>Metazoa</taxon>
        <taxon>Chordata</taxon>
        <taxon>Craniata</taxon>
        <taxon>Vertebrata</taxon>
        <taxon>Euteleostomi</taxon>
        <taxon>Actinopterygii</taxon>
        <taxon>Neopterygii</taxon>
        <taxon>Teleostei</taxon>
        <taxon>Anguilliformes</taxon>
        <taxon>Anguillidae</taxon>
        <taxon>Anguilla</taxon>
    </lineage>
</organism>
<accession>A0A0E9UDX5</accession>
<reference evidence="1" key="2">
    <citation type="journal article" date="2015" name="Fish Shellfish Immunol.">
        <title>Early steps in the European eel (Anguilla anguilla)-Vibrio vulnificus interaction in the gills: Role of the RtxA13 toxin.</title>
        <authorList>
            <person name="Callol A."/>
            <person name="Pajuelo D."/>
            <person name="Ebbesson L."/>
            <person name="Teles M."/>
            <person name="MacKenzie S."/>
            <person name="Amaro C."/>
        </authorList>
    </citation>
    <scope>NUCLEOTIDE SEQUENCE</scope>
</reference>
<proteinExistence type="predicted"/>